<dbReference type="UniPathway" id="UPA01068">
    <property type="reaction ID" value="UER00304"/>
</dbReference>
<keyword evidence="5 6" id="KW-0664">Pyridoxine biosynthesis</keyword>
<accession>A0A840Z2Z5</accession>
<feature type="binding site" evidence="6 7">
    <location>
        <position position="73"/>
    </location>
    <ligand>
        <name>FMN</name>
        <dbReference type="ChEBI" id="CHEBI:58210"/>
    </ligand>
</feature>
<evidence type="ECO:0000256" key="1">
    <source>
        <dbReference type="ARBA" id="ARBA00007301"/>
    </source>
</evidence>
<dbReference type="GO" id="GO:0008615">
    <property type="term" value="P:pyridoxine biosynthetic process"/>
    <property type="evidence" value="ECO:0007669"/>
    <property type="project" value="UniProtKB-UniRule"/>
</dbReference>
<dbReference type="Pfam" id="PF01243">
    <property type="entry name" value="PNPOx_N"/>
    <property type="match status" value="1"/>
</dbReference>
<dbReference type="PIRSF" id="PIRSF000190">
    <property type="entry name" value="Pyd_amn-ph_oxd"/>
    <property type="match status" value="1"/>
</dbReference>
<dbReference type="InterPro" id="IPR011576">
    <property type="entry name" value="Pyridox_Oxase_N"/>
</dbReference>
<keyword evidence="3 6" id="KW-0288">FMN</keyword>
<evidence type="ECO:0000313" key="10">
    <source>
        <dbReference type="EMBL" id="MBB5720179.1"/>
    </source>
</evidence>
<dbReference type="EC" id="1.4.3.5" evidence="6"/>
<comment type="pathway">
    <text evidence="6">Cofactor metabolism; pyridoxal 5'-phosphate salvage; pyridoxal 5'-phosphate from pyridoxamine 5'-phosphate: step 1/1.</text>
</comment>
<feature type="binding site" evidence="6 7">
    <location>
        <position position="186"/>
    </location>
    <ligand>
        <name>FMN</name>
        <dbReference type="ChEBI" id="CHEBI:58210"/>
    </ligand>
</feature>
<keyword evidence="2 6" id="KW-0285">Flavoprotein</keyword>
<dbReference type="RefSeq" id="WP_343043195.1">
    <property type="nucleotide sequence ID" value="NZ_BAABIF010000007.1"/>
</dbReference>
<dbReference type="SUPFAM" id="SSF50475">
    <property type="entry name" value="FMN-binding split barrel"/>
    <property type="match status" value="1"/>
</dbReference>
<comment type="pathway">
    <text evidence="6">Cofactor metabolism; pyridoxal 5'-phosphate salvage; pyridoxal 5'-phosphate from pyridoxine 5'-phosphate: step 1/1.</text>
</comment>
<reference evidence="10 11" key="1">
    <citation type="submission" date="2020-08" db="EMBL/GenBank/DDBJ databases">
        <title>Genomic Encyclopedia of Type Strains, Phase IV (KMG-IV): sequencing the most valuable type-strain genomes for metagenomic binning, comparative biology and taxonomic classification.</title>
        <authorList>
            <person name="Goeker M."/>
        </authorList>
    </citation>
    <scope>NUCLEOTIDE SEQUENCE [LARGE SCALE GENOMIC DNA]</scope>
    <source>
        <strain evidence="10 11">DSM 27203</strain>
    </source>
</reference>
<feature type="binding site" evidence="6">
    <location>
        <position position="57"/>
    </location>
    <ligand>
        <name>substrate</name>
    </ligand>
</feature>
<feature type="binding site" evidence="6 7">
    <location>
        <begin position="131"/>
        <end position="132"/>
    </location>
    <ligand>
        <name>FMN</name>
        <dbReference type="ChEBI" id="CHEBI:58210"/>
    </ligand>
</feature>
<feature type="binding site" evidence="6 7">
    <location>
        <position position="74"/>
    </location>
    <ligand>
        <name>FMN</name>
        <dbReference type="ChEBI" id="CHEBI:58210"/>
    </ligand>
</feature>
<dbReference type="PANTHER" id="PTHR10851:SF0">
    <property type="entry name" value="PYRIDOXINE-5'-PHOSPHATE OXIDASE"/>
    <property type="match status" value="1"/>
</dbReference>
<evidence type="ECO:0000259" key="8">
    <source>
        <dbReference type="Pfam" id="PF01243"/>
    </source>
</evidence>
<sequence length="204" mass="22874">MEEQTSPMNGSVDDPIAMFASWYSEARAHSGIADASAVNLATSTGEGRPSSRMVLLKGYDAQGFVIYTNLGSRKATELAGNPRAALCFYWEPLGKQVRVEGLTERVTDAEADTYFASRPLASRIGAWASKQSTRLESRAKLLARVARYTASFAVGEVNRPPFWSGFRIVPDRMEFWTNAEYRLHDRIVFEKADSGDWRRYLLYP</sequence>
<feature type="binding site" evidence="6">
    <location>
        <begin position="182"/>
        <end position="184"/>
    </location>
    <ligand>
        <name>substrate</name>
    </ligand>
</feature>
<feature type="binding site" evidence="6">
    <location>
        <position position="114"/>
    </location>
    <ligand>
        <name>substrate</name>
    </ligand>
</feature>
<dbReference type="GO" id="GO:0010181">
    <property type="term" value="F:FMN binding"/>
    <property type="evidence" value="ECO:0007669"/>
    <property type="project" value="UniProtKB-UniRule"/>
</dbReference>
<feature type="binding site" evidence="6 7">
    <location>
        <begin position="52"/>
        <end position="57"/>
    </location>
    <ligand>
        <name>FMN</name>
        <dbReference type="ChEBI" id="CHEBI:58210"/>
    </ligand>
</feature>
<comment type="cofactor">
    <cofactor evidence="6 7">
        <name>FMN</name>
        <dbReference type="ChEBI" id="CHEBI:58210"/>
    </cofactor>
    <text evidence="6 7">Binds 1 FMN per subunit.</text>
</comment>
<dbReference type="Pfam" id="PF10590">
    <property type="entry name" value="PNP_phzG_C"/>
    <property type="match status" value="1"/>
</dbReference>
<gene>
    <name evidence="6" type="primary">pdxH</name>
    <name evidence="10" type="ORF">FHR23_003141</name>
</gene>
<feature type="domain" description="Pyridoxamine 5'-phosphate oxidase N-terminal" evidence="8">
    <location>
        <begin position="30"/>
        <end position="148"/>
    </location>
</feature>
<dbReference type="InterPro" id="IPR019576">
    <property type="entry name" value="Pyridoxamine_oxidase_dimer_C"/>
</dbReference>
<dbReference type="PANTHER" id="PTHR10851">
    <property type="entry name" value="PYRIDOXINE-5-PHOSPHATE OXIDASE"/>
    <property type="match status" value="1"/>
</dbReference>
<feature type="binding site" evidence="6 7">
    <location>
        <position position="176"/>
    </location>
    <ligand>
        <name>FMN</name>
        <dbReference type="ChEBI" id="CHEBI:58210"/>
    </ligand>
</feature>
<dbReference type="HAMAP" id="MF_01629">
    <property type="entry name" value="PdxH"/>
    <property type="match status" value="1"/>
</dbReference>
<evidence type="ECO:0000256" key="6">
    <source>
        <dbReference type="HAMAP-Rule" id="MF_01629"/>
    </source>
</evidence>
<organism evidence="10 11">
    <name type="scientific">Stakelama sediminis</name>
    <dbReference type="NCBI Taxonomy" id="463200"/>
    <lineage>
        <taxon>Bacteria</taxon>
        <taxon>Pseudomonadati</taxon>
        <taxon>Pseudomonadota</taxon>
        <taxon>Alphaproteobacteria</taxon>
        <taxon>Sphingomonadales</taxon>
        <taxon>Sphingomonadaceae</taxon>
        <taxon>Stakelama</taxon>
    </lineage>
</organism>
<dbReference type="Proteomes" id="UP000554342">
    <property type="component" value="Unassembled WGS sequence"/>
</dbReference>
<evidence type="ECO:0000256" key="7">
    <source>
        <dbReference type="PIRSR" id="PIRSR000190-2"/>
    </source>
</evidence>
<dbReference type="NCBIfam" id="TIGR00558">
    <property type="entry name" value="pdxH"/>
    <property type="match status" value="1"/>
</dbReference>
<dbReference type="InterPro" id="IPR000659">
    <property type="entry name" value="Pyridox_Oxase"/>
</dbReference>
<dbReference type="EMBL" id="JACIJI010000009">
    <property type="protein sequence ID" value="MBB5720179.1"/>
    <property type="molecule type" value="Genomic_DNA"/>
</dbReference>
<dbReference type="GO" id="GO:0004733">
    <property type="term" value="F:pyridoxamine phosphate oxidase activity"/>
    <property type="evidence" value="ECO:0007669"/>
    <property type="project" value="UniProtKB-UniRule"/>
</dbReference>
<comment type="caution">
    <text evidence="10">The sequence shown here is derived from an EMBL/GenBank/DDBJ whole genome shotgun (WGS) entry which is preliminary data.</text>
</comment>
<dbReference type="Gene3D" id="2.30.110.10">
    <property type="entry name" value="Electron Transport, Fmn-binding Protein, Chain A"/>
    <property type="match status" value="1"/>
</dbReference>
<dbReference type="AlphaFoldDB" id="A0A840Z2Z5"/>
<evidence type="ECO:0000259" key="9">
    <source>
        <dbReference type="Pfam" id="PF10590"/>
    </source>
</evidence>
<keyword evidence="4 6" id="KW-0560">Oxidoreductase</keyword>
<comment type="catalytic activity">
    <reaction evidence="6">
        <text>pyridoxine 5'-phosphate + O2 = pyridoxal 5'-phosphate + H2O2</text>
        <dbReference type="Rhea" id="RHEA:15149"/>
        <dbReference type="ChEBI" id="CHEBI:15379"/>
        <dbReference type="ChEBI" id="CHEBI:16240"/>
        <dbReference type="ChEBI" id="CHEBI:58589"/>
        <dbReference type="ChEBI" id="CHEBI:597326"/>
        <dbReference type="EC" id="1.4.3.5"/>
    </reaction>
</comment>
<proteinExistence type="inferred from homology"/>
<feature type="binding site" evidence="6 7">
    <location>
        <begin position="67"/>
        <end position="68"/>
    </location>
    <ligand>
        <name>FMN</name>
        <dbReference type="ChEBI" id="CHEBI:58210"/>
    </ligand>
</feature>
<dbReference type="InterPro" id="IPR012349">
    <property type="entry name" value="Split_barrel_FMN-bd"/>
</dbReference>
<keyword evidence="11" id="KW-1185">Reference proteome</keyword>
<feature type="binding site" evidence="6 7">
    <location>
        <position position="96"/>
    </location>
    <ligand>
        <name>FMN</name>
        <dbReference type="ChEBI" id="CHEBI:58210"/>
    </ligand>
</feature>
<feature type="binding site" evidence="6">
    <location>
        <position position="118"/>
    </location>
    <ligand>
        <name>substrate</name>
    </ligand>
</feature>
<comment type="function">
    <text evidence="6">Catalyzes the oxidation of either pyridoxine 5'-phosphate (PNP) or pyridoxamine 5'-phosphate (PMP) into pyridoxal 5'-phosphate (PLP).</text>
</comment>
<evidence type="ECO:0000313" key="11">
    <source>
        <dbReference type="Proteomes" id="UP000554342"/>
    </source>
</evidence>
<evidence type="ECO:0000256" key="2">
    <source>
        <dbReference type="ARBA" id="ARBA00022630"/>
    </source>
</evidence>
<comment type="subunit">
    <text evidence="6">Homodimer.</text>
</comment>
<evidence type="ECO:0000256" key="4">
    <source>
        <dbReference type="ARBA" id="ARBA00023002"/>
    </source>
</evidence>
<comment type="catalytic activity">
    <reaction evidence="6">
        <text>pyridoxamine 5'-phosphate + O2 + H2O = pyridoxal 5'-phosphate + H2O2 + NH4(+)</text>
        <dbReference type="Rhea" id="RHEA:15817"/>
        <dbReference type="ChEBI" id="CHEBI:15377"/>
        <dbReference type="ChEBI" id="CHEBI:15379"/>
        <dbReference type="ChEBI" id="CHEBI:16240"/>
        <dbReference type="ChEBI" id="CHEBI:28938"/>
        <dbReference type="ChEBI" id="CHEBI:58451"/>
        <dbReference type="ChEBI" id="CHEBI:597326"/>
        <dbReference type="EC" id="1.4.3.5"/>
    </reaction>
</comment>
<feature type="domain" description="Pyridoxine 5'-phosphate oxidase dimerisation C-terminal" evidence="9">
    <location>
        <begin position="163"/>
        <end position="204"/>
    </location>
</feature>
<protein>
    <recommendedName>
        <fullName evidence="6">Pyridoxine/pyridoxamine 5'-phosphate oxidase</fullName>
        <ecNumber evidence="6">1.4.3.5</ecNumber>
    </recommendedName>
    <alternativeName>
        <fullName evidence="6">PNP/PMP oxidase</fullName>
        <shortName evidence="6">PNPOx</shortName>
    </alternativeName>
    <alternativeName>
        <fullName evidence="6">Pyridoxal 5'-phosphate synthase</fullName>
    </alternativeName>
</protein>
<evidence type="ECO:0000256" key="3">
    <source>
        <dbReference type="ARBA" id="ARBA00022643"/>
    </source>
</evidence>
<evidence type="ECO:0000256" key="5">
    <source>
        <dbReference type="ARBA" id="ARBA00023096"/>
    </source>
</evidence>
<name>A0A840Z2Z5_9SPHN</name>
<feature type="binding site" evidence="6">
    <location>
        <position position="122"/>
    </location>
    <ligand>
        <name>substrate</name>
    </ligand>
</feature>
<dbReference type="NCBIfam" id="NF004231">
    <property type="entry name" value="PRK05679.1"/>
    <property type="match status" value="1"/>
</dbReference>
<comment type="similarity">
    <text evidence="1 6">Belongs to the pyridoxamine 5'-phosphate oxidase family.</text>
</comment>